<feature type="region of interest" description="Disordered" evidence="6">
    <location>
        <begin position="257"/>
        <end position="292"/>
    </location>
</feature>
<reference evidence="9" key="1">
    <citation type="submission" date="2025-08" db="UniProtKB">
        <authorList>
            <consortium name="RefSeq"/>
        </authorList>
    </citation>
    <scope>IDENTIFICATION</scope>
    <source>
        <tissue evidence="9">Gonads</tissue>
    </source>
</reference>
<protein>
    <submittedName>
        <fullName evidence="9">Uncharacterized protein LOC115885866 isoform X1</fullName>
    </submittedName>
</protein>
<dbReference type="Pfam" id="PF02902">
    <property type="entry name" value="Peptidase_C48"/>
    <property type="match status" value="1"/>
</dbReference>
<feature type="compositionally biased region" description="Low complexity" evidence="6">
    <location>
        <begin position="257"/>
        <end position="280"/>
    </location>
</feature>
<dbReference type="InterPro" id="IPR038765">
    <property type="entry name" value="Papain-like_cys_pep_sf"/>
</dbReference>
<keyword evidence="2" id="KW-0597">Phosphoprotein</keyword>
<accession>A0A6J2YC49</accession>
<feature type="compositionally biased region" description="Low complexity" evidence="6">
    <location>
        <begin position="348"/>
        <end position="362"/>
    </location>
</feature>
<name>A0A6J2YC49_SITOR</name>
<dbReference type="GeneID" id="115885866"/>
<feature type="compositionally biased region" description="Acidic residues" evidence="6">
    <location>
        <begin position="1169"/>
        <end position="1185"/>
    </location>
</feature>
<dbReference type="InParanoid" id="A0A6J2YC49"/>
<gene>
    <name evidence="9" type="primary">LOC115885866</name>
</gene>
<feature type="compositionally biased region" description="Basic and acidic residues" evidence="6">
    <location>
        <begin position="1467"/>
        <end position="1476"/>
    </location>
</feature>
<evidence type="ECO:0000259" key="7">
    <source>
        <dbReference type="PROSITE" id="PS50600"/>
    </source>
</evidence>
<feature type="compositionally biased region" description="Polar residues" evidence="6">
    <location>
        <begin position="654"/>
        <end position="680"/>
    </location>
</feature>
<dbReference type="RefSeq" id="XP_030760759.1">
    <property type="nucleotide sequence ID" value="XM_030904899.1"/>
</dbReference>
<dbReference type="SUPFAM" id="SSF54001">
    <property type="entry name" value="Cysteine proteinases"/>
    <property type="match status" value="1"/>
</dbReference>
<keyword evidence="5" id="KW-0378">Hydrolase</keyword>
<feature type="region of interest" description="Disordered" evidence="6">
    <location>
        <begin position="732"/>
        <end position="795"/>
    </location>
</feature>
<dbReference type="InterPro" id="IPR003653">
    <property type="entry name" value="Peptidase_C48_C"/>
</dbReference>
<feature type="compositionally biased region" description="Polar residues" evidence="6">
    <location>
        <begin position="1385"/>
        <end position="1400"/>
    </location>
</feature>
<keyword evidence="3" id="KW-0645">Protease</keyword>
<evidence type="ECO:0000256" key="5">
    <source>
        <dbReference type="ARBA" id="ARBA00022801"/>
    </source>
</evidence>
<feature type="compositionally biased region" description="Basic and acidic residues" evidence="6">
    <location>
        <begin position="1402"/>
        <end position="1425"/>
    </location>
</feature>
<dbReference type="PROSITE" id="PS50600">
    <property type="entry name" value="ULP_PROTEASE"/>
    <property type="match status" value="1"/>
</dbReference>
<keyword evidence="8" id="KW-1185">Reference proteome</keyword>
<feature type="domain" description="Ubiquitin-like protease family profile" evidence="7">
    <location>
        <begin position="1013"/>
        <end position="1283"/>
    </location>
</feature>
<dbReference type="Proteomes" id="UP000504635">
    <property type="component" value="Unplaced"/>
</dbReference>
<dbReference type="OrthoDB" id="442460at2759"/>
<proteinExistence type="inferred from homology"/>
<comment type="similarity">
    <text evidence="1">Belongs to the peptidase C48 family.</text>
</comment>
<evidence type="ECO:0000256" key="1">
    <source>
        <dbReference type="ARBA" id="ARBA00005234"/>
    </source>
</evidence>
<feature type="compositionally biased region" description="Polar residues" evidence="6">
    <location>
        <begin position="433"/>
        <end position="446"/>
    </location>
</feature>
<dbReference type="GO" id="GO:0005634">
    <property type="term" value="C:nucleus"/>
    <property type="evidence" value="ECO:0007669"/>
    <property type="project" value="TreeGrafter"/>
</dbReference>
<dbReference type="Gene3D" id="3.40.395.10">
    <property type="entry name" value="Adenoviral Proteinase, Chain A"/>
    <property type="match status" value="1"/>
</dbReference>
<dbReference type="PANTHER" id="PTHR46896">
    <property type="entry name" value="SENTRIN-SPECIFIC PROTEASE"/>
    <property type="match status" value="1"/>
</dbReference>
<keyword evidence="4" id="KW-0833">Ubl conjugation pathway</keyword>
<feature type="region of interest" description="Disordered" evidence="6">
    <location>
        <begin position="1385"/>
        <end position="1476"/>
    </location>
</feature>
<evidence type="ECO:0000256" key="4">
    <source>
        <dbReference type="ARBA" id="ARBA00022786"/>
    </source>
</evidence>
<evidence type="ECO:0000256" key="2">
    <source>
        <dbReference type="ARBA" id="ARBA00022553"/>
    </source>
</evidence>
<feature type="region of interest" description="Disordered" evidence="6">
    <location>
        <begin position="640"/>
        <end position="696"/>
    </location>
</feature>
<feature type="compositionally biased region" description="Acidic residues" evidence="6">
    <location>
        <begin position="644"/>
        <end position="653"/>
    </location>
</feature>
<dbReference type="PANTHER" id="PTHR46896:SF3">
    <property type="entry name" value="FI06413P-RELATED"/>
    <property type="match status" value="1"/>
</dbReference>
<dbReference type="GO" id="GO:0005737">
    <property type="term" value="C:cytoplasm"/>
    <property type="evidence" value="ECO:0007669"/>
    <property type="project" value="TreeGrafter"/>
</dbReference>
<feature type="region of interest" description="Disordered" evidence="6">
    <location>
        <begin position="305"/>
        <end position="551"/>
    </location>
</feature>
<dbReference type="GO" id="GO:0070139">
    <property type="term" value="F:SUMO-specific endopeptidase activity"/>
    <property type="evidence" value="ECO:0007669"/>
    <property type="project" value="TreeGrafter"/>
</dbReference>
<organism evidence="8 9">
    <name type="scientific">Sitophilus oryzae</name>
    <name type="common">Rice weevil</name>
    <name type="synonym">Curculio oryzae</name>
    <dbReference type="NCBI Taxonomy" id="7048"/>
    <lineage>
        <taxon>Eukaryota</taxon>
        <taxon>Metazoa</taxon>
        <taxon>Ecdysozoa</taxon>
        <taxon>Arthropoda</taxon>
        <taxon>Hexapoda</taxon>
        <taxon>Insecta</taxon>
        <taxon>Pterygota</taxon>
        <taxon>Neoptera</taxon>
        <taxon>Endopterygota</taxon>
        <taxon>Coleoptera</taxon>
        <taxon>Polyphaga</taxon>
        <taxon>Cucujiformia</taxon>
        <taxon>Curculionidae</taxon>
        <taxon>Dryophthorinae</taxon>
        <taxon>Sitophilus</taxon>
    </lineage>
</organism>
<evidence type="ECO:0000313" key="8">
    <source>
        <dbReference type="Proteomes" id="UP000504635"/>
    </source>
</evidence>
<dbReference type="InterPro" id="IPR051947">
    <property type="entry name" value="Sentrin-specific_protease"/>
</dbReference>
<evidence type="ECO:0000256" key="6">
    <source>
        <dbReference type="SAM" id="MobiDB-lite"/>
    </source>
</evidence>
<feature type="compositionally biased region" description="Low complexity" evidence="6">
    <location>
        <begin position="447"/>
        <end position="518"/>
    </location>
</feature>
<dbReference type="FunCoup" id="A0A6J2YC49">
    <property type="interactions" value="796"/>
</dbReference>
<feature type="compositionally biased region" description="Polar residues" evidence="6">
    <location>
        <begin position="524"/>
        <end position="533"/>
    </location>
</feature>
<sequence length="1476" mass="165567">MAQYFEVLSRTDANAEQAGQIFNRNPETEPTQIRYILADDAQQFPTQQLVHLSSDQVMVVDESQQQSQGVLIDKGQIAYQAAPQPQFSAVVQNATGHMNTQPIYYMEPTSGSADSVQAVQAVVDQTPAIEQNLGSTPVHPLVINQQVSAPNHNLDDNGANQSNQRRVLQIRTGMRPNISLPNEVCTVTYLGIRPGGANVRAQQAIQQVRTLASQSQVRLRTPIQQVRNTQVQQMTPPINSQQKTQVVSMINRQLSALQQQKQQNQPAQTVQQPQVMQSQQDVHLQSESQPGFQKNLLRTSAAEHSDMEEAMDTSNPITPFRKTVDQRLPPKNPIIPNLPAGIKITPKTNSQQQSSLNQTISQVLHQVVSQQAAKAGQGNGANNSPPKKGRAPPRSPKAANTANRARVQRIPINFNPRMAPPHIQRQSPPKFPLNQQPRFPNQQQGIPQRVAQQPAVQQQTQPAIPHQPPAVQQPQQVVQQHQMQPVQQRPQVAQQPQAVQQNQQALMQPVPQQPQQQANHRHQNGSGESQMNYVITPPTPNRPRQQRPLPSYIPSSHIQELIDKTPIAEEFSDSIRMLILLENGEQRLITFTLPREACTIQEVLEQVSVPFTSDTNIQVTEANTNGINYIVTVGNIANFPQTSNEDDSTDTCEPDSTQQTPPHSSNQTGLNINNESQSSQEPPKPPTPEPPKELPKLIPGKLAVCSYCGYTGEDFNRCRRCSRKLPDNVRSIDAPIKSKMSSPDSTKELPKSSSSSQITGKRLKRKVTKSKQSMEESVVISSDEEDDEKKSPKSVSEQLLKSLGASVTISPVTKEPSLNEVKKHVRKVIAEPSKIIRMTLKCRTVRIGSYRFYPAEDVIIDSKCIIIKAPVFDSKTEIKAIRIDRGDVVKVLVCFNKALPVVFYYLNAHVAPDICEALNLTKESGIYYDPIEEKEDSYRKVTLLPEDLSDEHRFAFQEIYSAAPNSLMEDINAKEANDILIKTCPKDGSSGGFMSFSEIKQILLYPKEGQGRLSINTEDYVCLAVDQFLNDKIIDFYLKYLWENLPSEEQEKVHIFSTFFYKRLTTKPTKAARKSHPYEVDPTLSAAEKRHCRVKNWTKKINLFEKDYIVVPINENAHWFLAIICFPGQNGPQTFDGKPYNPEPKPKRVKKVKKEKPAPCDELMLSDKDEAESEDSDLESDDSEESAITPPVIAPVVSTPRSKKESRPPIKQPCILIFDSLAGPSRSRVVATLRDYLTVEYKNKMETERIYNRDVIKGASVKVPQQTNFTDCGLYLLQYVEQFFKDPIKNFYIPIKGVENWFEEIIVTKKREDICNLIKSLMEEDGISKVKIAKILPEIALPTLNGKIIEKLPDSEDHETGDEAQEDMFTDIDDSEILNNSVVSAENGDASSDNEQNCASDENCKEDMPPQEEKPSRESVSDKSEITSTVMQLRPSVSEIPRPSNKDTLSYLKAKRINRHKPTSDMSESKKAKLDN</sequence>
<feature type="compositionally biased region" description="Low complexity" evidence="6">
    <location>
        <begin position="370"/>
        <end position="383"/>
    </location>
</feature>
<dbReference type="GO" id="GO:0016926">
    <property type="term" value="P:protein desumoylation"/>
    <property type="evidence" value="ECO:0007669"/>
    <property type="project" value="TreeGrafter"/>
</dbReference>
<feature type="region of interest" description="Disordered" evidence="6">
    <location>
        <begin position="1135"/>
        <end position="1208"/>
    </location>
</feature>
<dbReference type="KEGG" id="soy:115885866"/>
<dbReference type="GO" id="GO:0006508">
    <property type="term" value="P:proteolysis"/>
    <property type="evidence" value="ECO:0007669"/>
    <property type="project" value="UniProtKB-KW"/>
</dbReference>
<evidence type="ECO:0000313" key="9">
    <source>
        <dbReference type="RefSeq" id="XP_030760759.1"/>
    </source>
</evidence>
<feature type="compositionally biased region" description="Polar residues" evidence="6">
    <location>
        <begin position="281"/>
        <end position="292"/>
    </location>
</feature>
<evidence type="ECO:0000256" key="3">
    <source>
        <dbReference type="ARBA" id="ARBA00022670"/>
    </source>
</evidence>